<evidence type="ECO:0000259" key="3">
    <source>
        <dbReference type="Pfam" id="PF13532"/>
    </source>
</evidence>
<dbReference type="EMBL" id="MU839026">
    <property type="protein sequence ID" value="KAK1763512.1"/>
    <property type="molecule type" value="Genomic_DNA"/>
</dbReference>
<gene>
    <name evidence="4" type="ORF">QBC33DRAFT_239273</name>
</gene>
<dbReference type="InterPro" id="IPR027450">
    <property type="entry name" value="AlkB-like"/>
</dbReference>
<evidence type="ECO:0000313" key="4">
    <source>
        <dbReference type="EMBL" id="KAK1763512.1"/>
    </source>
</evidence>
<dbReference type="InterPro" id="IPR036987">
    <property type="entry name" value="SRA-YDG_sf"/>
</dbReference>
<proteinExistence type="predicted"/>
<feature type="binding site" evidence="1">
    <location>
        <position position="666"/>
    </location>
    <ligand>
        <name>2-oxoglutarate</name>
        <dbReference type="ChEBI" id="CHEBI:16810"/>
    </ligand>
</feature>
<reference evidence="4" key="1">
    <citation type="submission" date="2023-06" db="EMBL/GenBank/DDBJ databases">
        <title>Genome-scale phylogeny and comparative genomics of the fungal order Sordariales.</title>
        <authorList>
            <consortium name="Lawrence Berkeley National Laboratory"/>
            <person name="Hensen N."/>
            <person name="Bonometti L."/>
            <person name="Westerberg I."/>
            <person name="Brannstrom I.O."/>
            <person name="Guillou S."/>
            <person name="Cros-Aarteil S."/>
            <person name="Calhoun S."/>
            <person name="Haridas S."/>
            <person name="Kuo A."/>
            <person name="Mondo S."/>
            <person name="Pangilinan J."/>
            <person name="Riley R."/>
            <person name="Labutti K."/>
            <person name="Andreopoulos B."/>
            <person name="Lipzen A."/>
            <person name="Chen C."/>
            <person name="Yanf M."/>
            <person name="Daum C."/>
            <person name="Ng V."/>
            <person name="Clum A."/>
            <person name="Steindorff A."/>
            <person name="Ohm R."/>
            <person name="Martin F."/>
            <person name="Silar P."/>
            <person name="Natvig D."/>
            <person name="Lalanne C."/>
            <person name="Gautier V."/>
            <person name="Ament-Velasquez S.L."/>
            <person name="Kruys A."/>
            <person name="Hutchinson M.I."/>
            <person name="Powell A.J."/>
            <person name="Barry K."/>
            <person name="Miller A.N."/>
            <person name="Grigoriev I.V."/>
            <person name="Debuchy R."/>
            <person name="Gladieux P."/>
            <person name="Thoren M.H."/>
            <person name="Johannesson H."/>
        </authorList>
    </citation>
    <scope>NUCLEOTIDE SEQUENCE</scope>
    <source>
        <strain evidence="4">8032-3</strain>
    </source>
</reference>
<dbReference type="SUPFAM" id="SSF51197">
    <property type="entry name" value="Clavaminate synthase-like"/>
    <property type="match status" value="1"/>
</dbReference>
<accession>A0AAJ0FDQ8</accession>
<name>A0AAJ0FDQ8_9PEZI</name>
<dbReference type="Gene3D" id="2.60.120.590">
    <property type="entry name" value="Alpha-ketoglutarate-dependent dioxygenase AlkB-like"/>
    <property type="match status" value="1"/>
</dbReference>
<feature type="region of interest" description="Disordered" evidence="2">
    <location>
        <begin position="1"/>
        <end position="62"/>
    </location>
</feature>
<dbReference type="InterPro" id="IPR032852">
    <property type="entry name" value="ALKBH2"/>
</dbReference>
<dbReference type="GO" id="GO:0035516">
    <property type="term" value="F:broad specificity oxidative DNA demethylase activity"/>
    <property type="evidence" value="ECO:0007669"/>
    <property type="project" value="TreeGrafter"/>
</dbReference>
<comment type="caution">
    <text evidence="4">The sequence shown here is derived from an EMBL/GenBank/DDBJ whole genome shotgun (WGS) entry which is preliminary data.</text>
</comment>
<feature type="domain" description="Alpha-ketoglutarate-dependent dioxygenase AlkB-like" evidence="3">
    <location>
        <begin position="585"/>
        <end position="744"/>
    </location>
</feature>
<dbReference type="AlphaFoldDB" id="A0AAJ0FDQ8"/>
<dbReference type="PANTHER" id="PTHR31573">
    <property type="entry name" value="ALPHA-KETOGLUTARATE-DEPENDENT DIOXYGENASE ALKB HOMOLOG 2"/>
    <property type="match status" value="1"/>
</dbReference>
<dbReference type="Pfam" id="PF13532">
    <property type="entry name" value="2OG-FeII_Oxy_2"/>
    <property type="match status" value="1"/>
</dbReference>
<feature type="compositionally biased region" description="Low complexity" evidence="2">
    <location>
        <begin position="43"/>
        <end position="54"/>
    </location>
</feature>
<evidence type="ECO:0000313" key="5">
    <source>
        <dbReference type="Proteomes" id="UP001244011"/>
    </source>
</evidence>
<keyword evidence="5" id="KW-1185">Reference proteome</keyword>
<protein>
    <recommendedName>
        <fullName evidence="3">Alpha-ketoglutarate-dependent dioxygenase AlkB-like domain-containing protein</fullName>
    </recommendedName>
</protein>
<dbReference type="PANTHER" id="PTHR31573:SF4">
    <property type="entry name" value="FE2OG DIOXYGENASE DOMAIN-CONTAINING PROTEIN"/>
    <property type="match status" value="1"/>
</dbReference>
<dbReference type="GO" id="GO:0006307">
    <property type="term" value="P:DNA alkylation repair"/>
    <property type="evidence" value="ECO:0007669"/>
    <property type="project" value="TreeGrafter"/>
</dbReference>
<evidence type="ECO:0000256" key="1">
    <source>
        <dbReference type="PIRSR" id="PIRSR632852-1"/>
    </source>
</evidence>
<dbReference type="GeneID" id="85306087"/>
<dbReference type="RefSeq" id="XP_060279725.1">
    <property type="nucleotide sequence ID" value="XM_060422900.1"/>
</dbReference>
<sequence>MNQVAPGNAVAKRPYEGADGNLPIKRRLRASTQAQARSVPIPASATAAAGTEASRPTDNICPEEAEQSPTLLQVAQPPVVQPPVVLPPAPYPSPISPFTSTPPGIPVSPPSATGEDDRFIDLSSSYLSPEVVIEEVQGAAYSGTFPVLAEDQQQEKCAAGEKDVQTPATQQGIEGLKIWAKRRQGLCDALPYFKAHQGSLYTVNLVPFGLLIAREARSRDQFDGQVIITSVGGGRVRDEDSGQMIRVQDQEENRSLKSLRRCNDERIPIAVIAGDDHPHYPVKPPRPYCVLDFFQVTDIWAEKQVYLNKDACRVWCVRLEKIDLHSPSWWDPSMTTLSSDDVQQRSHSEAQTCRLCAESSKVIYTQGWTCLNHKCSSFLQTEGIDMDFNALQYTSTFISERTPFVGPLPSLVPPLPSEDLLNSSHGSEKIFRVGIVCPDCGCCSSRRSWAAWECENCDYRLPGRMSQYPKDLLGKERLEFEMATTRMRKRNGLVNEPVALRIDSACVVSRTLDVGGKYTATQYLLPGENDDKVGSVTVLHANEAICSGRNGPHEIFDELCTQDIGLRRNPVTRNGAKTEVWTRHFAKNWGAPYKFAVTVQSKAFDEAPPSILKAIHRMLWAGKTAARTAKEWLSERGEQNPVPEGNVVFNELLSLGYMEDDRISYHDDGEKELGPTVATLSLGCPAIMSFRPKKKANIKTSAPPKGPTGEYGEVLSLPLFHGDLVVMHGTGIHKLYDHKVDPQGARRFALTCRYIDPATMSSKEDQDAAITKGTIPADSFQKYAYDGHDSDPEEA</sequence>
<dbReference type="Gene3D" id="2.30.280.10">
    <property type="entry name" value="SRA-YDG"/>
    <property type="match status" value="1"/>
</dbReference>
<dbReference type="GO" id="GO:0008198">
    <property type="term" value="F:ferrous iron binding"/>
    <property type="evidence" value="ECO:0007669"/>
    <property type="project" value="TreeGrafter"/>
</dbReference>
<dbReference type="GO" id="GO:0051747">
    <property type="term" value="F:cytosine C-5 DNA demethylase activity"/>
    <property type="evidence" value="ECO:0007669"/>
    <property type="project" value="TreeGrafter"/>
</dbReference>
<organism evidence="4 5">
    <name type="scientific">Phialemonium atrogriseum</name>
    <dbReference type="NCBI Taxonomy" id="1093897"/>
    <lineage>
        <taxon>Eukaryota</taxon>
        <taxon>Fungi</taxon>
        <taxon>Dikarya</taxon>
        <taxon>Ascomycota</taxon>
        <taxon>Pezizomycotina</taxon>
        <taxon>Sordariomycetes</taxon>
        <taxon>Sordariomycetidae</taxon>
        <taxon>Cephalothecales</taxon>
        <taxon>Cephalothecaceae</taxon>
        <taxon>Phialemonium</taxon>
    </lineage>
</organism>
<feature type="binding site" evidence="1">
    <location>
        <position position="657"/>
    </location>
    <ligand>
        <name>2-oxoglutarate</name>
        <dbReference type="ChEBI" id="CHEBI:16810"/>
    </ligand>
</feature>
<evidence type="ECO:0000256" key="2">
    <source>
        <dbReference type="SAM" id="MobiDB-lite"/>
    </source>
</evidence>
<dbReference type="Proteomes" id="UP001244011">
    <property type="component" value="Unassembled WGS sequence"/>
</dbReference>
<dbReference type="InterPro" id="IPR037151">
    <property type="entry name" value="AlkB-like_sf"/>
</dbReference>